<feature type="compositionally biased region" description="Polar residues" evidence="1">
    <location>
        <begin position="186"/>
        <end position="199"/>
    </location>
</feature>
<dbReference type="EMBL" id="PQFF01000085">
    <property type="protein sequence ID" value="RHZ83607.1"/>
    <property type="molecule type" value="Genomic_DNA"/>
</dbReference>
<dbReference type="STRING" id="1348612.A0A397J807"/>
<organism evidence="2 3">
    <name type="scientific">Diversispora epigaea</name>
    <dbReference type="NCBI Taxonomy" id="1348612"/>
    <lineage>
        <taxon>Eukaryota</taxon>
        <taxon>Fungi</taxon>
        <taxon>Fungi incertae sedis</taxon>
        <taxon>Mucoromycota</taxon>
        <taxon>Glomeromycotina</taxon>
        <taxon>Glomeromycetes</taxon>
        <taxon>Diversisporales</taxon>
        <taxon>Diversisporaceae</taxon>
        <taxon>Diversispora</taxon>
    </lineage>
</organism>
<sequence length="320" mass="35165">MHIINALSGDDRFREVAKHGLRMTLKCLEFIRPYWSATEKVLLIFNELIEDKNINLYGVNGATDNNNNNNNNNNSNNNIDISDQNIDLQNKSSKKRAENNGPQFVNIEDMICGLHDGSSLDMPRVTFAPSPPLSNTSHASPHASPPQPLTSQHNSHTIQEYNLAMRQQQQMVNINNVNHFNDNNNSSITINYDQSNSPESTTSSSGSGFMRFNNNEFNNISDISPNNSLFVPNADAFSSDVSSLLFDGDDPMGDSNPFLSLPSAIDWTEVTDWSEYFQSLKSTTTSMAAAATSTTIPSSLSSAATSTGTTINNCNMFASM</sequence>
<keyword evidence="3" id="KW-1185">Reference proteome</keyword>
<evidence type="ECO:0000256" key="1">
    <source>
        <dbReference type="SAM" id="MobiDB-lite"/>
    </source>
</evidence>
<dbReference type="AlphaFoldDB" id="A0A397J807"/>
<feature type="region of interest" description="Disordered" evidence="1">
    <location>
        <begin position="122"/>
        <end position="155"/>
    </location>
</feature>
<feature type="region of interest" description="Disordered" evidence="1">
    <location>
        <begin position="185"/>
        <end position="208"/>
    </location>
</feature>
<proteinExistence type="predicted"/>
<comment type="caution">
    <text evidence="2">The sequence shown here is derived from an EMBL/GenBank/DDBJ whole genome shotgun (WGS) entry which is preliminary data.</text>
</comment>
<reference evidence="2 3" key="1">
    <citation type="submission" date="2018-08" db="EMBL/GenBank/DDBJ databases">
        <title>Genome and evolution of the arbuscular mycorrhizal fungus Diversispora epigaea (formerly Glomus versiforme) and its bacterial endosymbionts.</title>
        <authorList>
            <person name="Sun X."/>
            <person name="Fei Z."/>
            <person name="Harrison M."/>
        </authorList>
    </citation>
    <scope>NUCLEOTIDE SEQUENCE [LARGE SCALE GENOMIC DNA]</scope>
    <source>
        <strain evidence="2 3">IT104</strain>
    </source>
</reference>
<name>A0A397J807_9GLOM</name>
<protein>
    <submittedName>
        <fullName evidence="2">Uncharacterized protein</fullName>
    </submittedName>
</protein>
<evidence type="ECO:0000313" key="2">
    <source>
        <dbReference type="EMBL" id="RHZ83607.1"/>
    </source>
</evidence>
<gene>
    <name evidence="2" type="ORF">Glove_89g112</name>
</gene>
<evidence type="ECO:0000313" key="3">
    <source>
        <dbReference type="Proteomes" id="UP000266861"/>
    </source>
</evidence>
<dbReference type="Proteomes" id="UP000266861">
    <property type="component" value="Unassembled WGS sequence"/>
</dbReference>
<accession>A0A397J807</accession>